<sequence>MSKSDTVFDIPTLVERATSTGSDGCIICSVPTCPTCKKGEECQFTQGTCHTCAIASCVKSESTGGLTNTGGIVGGAVGGVVALALIVGFLLYWFVYRKRRSVALDDLDLMLNDMKWDEESVTTTTGRGSSSDGPGEAAGPGGAAITANPVEKPPMRRHQTYYTAPNRGAMANRRISSYELFTKPQAKRKAAGRPRASHKGSSLKQRLVYLNPSHRNSVATTVSTTNASNILPIAYIPGVTVRPTKNNTRSIYSYEEESIFSDWNTIENASIVGDVVKASNSEKGQGPGGSGRDPTMTAIKAQPRLVPVDRIEEEDEDDVTDEDRDIEYNAAEYVPIHTATAPPTTQTTENSEPSHDPDDTYSSDSDVDSDIGEINRAASLHRIQPREVLMDGHDGEIPIDISELDAPMRMQSANGLGAGSFVLDVEMDMEPYVDRSQPSN</sequence>
<gene>
    <name evidence="1" type="ORF">QFC19_005674</name>
</gene>
<evidence type="ECO:0000313" key="2">
    <source>
        <dbReference type="Proteomes" id="UP001241377"/>
    </source>
</evidence>
<reference evidence="1" key="1">
    <citation type="submission" date="2023-04" db="EMBL/GenBank/DDBJ databases">
        <title>Draft Genome sequencing of Naganishia species isolated from polar environments using Oxford Nanopore Technology.</title>
        <authorList>
            <person name="Leo P."/>
            <person name="Venkateswaran K."/>
        </authorList>
    </citation>
    <scope>NUCLEOTIDE SEQUENCE</scope>
    <source>
        <strain evidence="1">MNA-CCFEE 5261</strain>
    </source>
</reference>
<keyword evidence="2" id="KW-1185">Reference proteome</keyword>
<dbReference type="EMBL" id="JASBWR010000064">
    <property type="protein sequence ID" value="KAJ9100320.1"/>
    <property type="molecule type" value="Genomic_DNA"/>
</dbReference>
<dbReference type="Proteomes" id="UP001241377">
    <property type="component" value="Unassembled WGS sequence"/>
</dbReference>
<comment type="caution">
    <text evidence="1">The sequence shown here is derived from an EMBL/GenBank/DDBJ whole genome shotgun (WGS) entry which is preliminary data.</text>
</comment>
<proteinExistence type="predicted"/>
<name>A0ACC2VN45_9TREE</name>
<evidence type="ECO:0000313" key="1">
    <source>
        <dbReference type="EMBL" id="KAJ9100320.1"/>
    </source>
</evidence>
<protein>
    <submittedName>
        <fullName evidence="1">Uncharacterized protein</fullName>
    </submittedName>
</protein>
<accession>A0ACC2VN45</accession>
<organism evidence="1 2">
    <name type="scientific">Naganishia cerealis</name>
    <dbReference type="NCBI Taxonomy" id="610337"/>
    <lineage>
        <taxon>Eukaryota</taxon>
        <taxon>Fungi</taxon>
        <taxon>Dikarya</taxon>
        <taxon>Basidiomycota</taxon>
        <taxon>Agaricomycotina</taxon>
        <taxon>Tremellomycetes</taxon>
        <taxon>Filobasidiales</taxon>
        <taxon>Filobasidiaceae</taxon>
        <taxon>Naganishia</taxon>
    </lineage>
</organism>